<evidence type="ECO:0000313" key="6">
    <source>
        <dbReference type="Proteomes" id="UP000829476"/>
    </source>
</evidence>
<dbReference type="EMBL" id="CP094326">
    <property type="protein sequence ID" value="UNY98901.1"/>
    <property type="molecule type" value="Genomic_DNA"/>
</dbReference>
<protein>
    <submittedName>
        <fullName evidence="5">AraC family transcriptional regulator</fullName>
    </submittedName>
</protein>
<dbReference type="Gene3D" id="2.60.120.10">
    <property type="entry name" value="Jelly Rolls"/>
    <property type="match status" value="1"/>
</dbReference>
<dbReference type="InterPro" id="IPR003313">
    <property type="entry name" value="AraC-bd"/>
</dbReference>
<dbReference type="RefSeq" id="WP_242937304.1">
    <property type="nucleotide sequence ID" value="NZ_CP094326.1"/>
</dbReference>
<name>A0ABY3YN15_9FLAO</name>
<dbReference type="InterPro" id="IPR009057">
    <property type="entry name" value="Homeodomain-like_sf"/>
</dbReference>
<dbReference type="PANTHER" id="PTHR43280:SF32">
    <property type="entry name" value="TRANSCRIPTIONAL REGULATORY PROTEIN"/>
    <property type="match status" value="1"/>
</dbReference>
<keyword evidence="3" id="KW-0804">Transcription</keyword>
<dbReference type="SUPFAM" id="SSF51215">
    <property type="entry name" value="Regulatory protein AraC"/>
    <property type="match status" value="1"/>
</dbReference>
<evidence type="ECO:0000313" key="5">
    <source>
        <dbReference type="EMBL" id="UNY98901.1"/>
    </source>
</evidence>
<reference evidence="5 6" key="1">
    <citation type="journal article" date="2018" name="Int. J. Syst. Evol. Microbiol.">
        <title>Zhouia spongiae sp. nov., isolated from a marine sponge.</title>
        <authorList>
            <person name="Zhuang L."/>
            <person name="Lin B."/>
            <person name="Qin F."/>
            <person name="Luo L."/>
        </authorList>
    </citation>
    <scope>NUCLEOTIDE SEQUENCE [LARGE SCALE GENOMIC DNA]</scope>
    <source>
        <strain evidence="5 6">HN-Y44</strain>
    </source>
</reference>
<dbReference type="SUPFAM" id="SSF46689">
    <property type="entry name" value="Homeodomain-like"/>
    <property type="match status" value="1"/>
</dbReference>
<dbReference type="Proteomes" id="UP000829476">
    <property type="component" value="Chromosome"/>
</dbReference>
<dbReference type="PANTHER" id="PTHR43280">
    <property type="entry name" value="ARAC-FAMILY TRANSCRIPTIONAL REGULATOR"/>
    <property type="match status" value="1"/>
</dbReference>
<gene>
    <name evidence="5" type="ORF">MQE36_00760</name>
</gene>
<dbReference type="SMART" id="SM00342">
    <property type="entry name" value="HTH_ARAC"/>
    <property type="match status" value="1"/>
</dbReference>
<dbReference type="InterPro" id="IPR018060">
    <property type="entry name" value="HTH_AraC"/>
</dbReference>
<dbReference type="Gene3D" id="1.10.10.60">
    <property type="entry name" value="Homeodomain-like"/>
    <property type="match status" value="1"/>
</dbReference>
<keyword evidence="1" id="KW-0805">Transcription regulation</keyword>
<sequence>MQLLNILHIKQFDSAVNNPDFYSNTFKNHNNTHHKTITAPHKHDFYVTILFTEGTGKHEVDFHTYPIKPGVVFLLKPGQIHHWELSDDIDGYIFFHSKSFFDLNYTSRSVNDFPFFYSSQNPPLLQLKDEELNHISRYFIDINEEYYENRLLKRLKIISLIDILYTDLSRIYLSLQPEYTEPYRNTERVKQLEQLIDDHYKEVKMASAYAEMMHLSPKHLNRIVKSALNKTTSDLITERIILEARRMLIHSGGSLSDISLELGYEDYAYFSRVFKINTGHSPSQFIKIYK</sequence>
<accession>A0ABY3YN15</accession>
<organism evidence="5 6">
    <name type="scientific">Zhouia spongiae</name>
    <dbReference type="NCBI Taxonomy" id="2202721"/>
    <lineage>
        <taxon>Bacteria</taxon>
        <taxon>Pseudomonadati</taxon>
        <taxon>Bacteroidota</taxon>
        <taxon>Flavobacteriia</taxon>
        <taxon>Flavobacteriales</taxon>
        <taxon>Flavobacteriaceae</taxon>
        <taxon>Zhouia</taxon>
    </lineage>
</organism>
<keyword evidence="2" id="KW-0238">DNA-binding</keyword>
<dbReference type="Pfam" id="PF02311">
    <property type="entry name" value="AraC_binding"/>
    <property type="match status" value="1"/>
</dbReference>
<dbReference type="InterPro" id="IPR014710">
    <property type="entry name" value="RmlC-like_jellyroll"/>
</dbReference>
<dbReference type="InterPro" id="IPR037923">
    <property type="entry name" value="HTH-like"/>
</dbReference>
<evidence type="ECO:0000259" key="4">
    <source>
        <dbReference type="PROSITE" id="PS01124"/>
    </source>
</evidence>
<dbReference type="Pfam" id="PF12833">
    <property type="entry name" value="HTH_18"/>
    <property type="match status" value="1"/>
</dbReference>
<feature type="domain" description="HTH araC/xylS-type" evidence="4">
    <location>
        <begin position="190"/>
        <end position="288"/>
    </location>
</feature>
<proteinExistence type="predicted"/>
<evidence type="ECO:0000256" key="1">
    <source>
        <dbReference type="ARBA" id="ARBA00023015"/>
    </source>
</evidence>
<keyword evidence="6" id="KW-1185">Reference proteome</keyword>
<evidence type="ECO:0000256" key="2">
    <source>
        <dbReference type="ARBA" id="ARBA00023125"/>
    </source>
</evidence>
<evidence type="ECO:0000256" key="3">
    <source>
        <dbReference type="ARBA" id="ARBA00023163"/>
    </source>
</evidence>
<dbReference type="PROSITE" id="PS01124">
    <property type="entry name" value="HTH_ARAC_FAMILY_2"/>
    <property type="match status" value="1"/>
</dbReference>